<proteinExistence type="predicted"/>
<comment type="caution">
    <text evidence="1">The sequence shown here is derived from an EMBL/GenBank/DDBJ whole genome shotgun (WGS) entry which is preliminary data.</text>
</comment>
<evidence type="ECO:0000313" key="2">
    <source>
        <dbReference type="Proteomes" id="UP001384579"/>
    </source>
</evidence>
<accession>A0ABU8YJR9</accession>
<evidence type="ECO:0000313" key="1">
    <source>
        <dbReference type="EMBL" id="MEK0184567.1"/>
    </source>
</evidence>
<dbReference type="Proteomes" id="UP001384579">
    <property type="component" value="Unassembled WGS sequence"/>
</dbReference>
<reference evidence="1 2" key="1">
    <citation type="journal article" date="2020" name="Harmful Algae">
        <title>Molecular and morphological characterization of a novel dihydroanatoxin-a producing Microcoleus species (cyanobacteria) from the Russian River, California, USA.</title>
        <authorList>
            <person name="Conklin K.Y."/>
            <person name="Stancheva R."/>
            <person name="Otten T.G."/>
            <person name="Fadness R."/>
            <person name="Boyer G.L."/>
            <person name="Read B."/>
            <person name="Zhang X."/>
            <person name="Sheath R.G."/>
        </authorList>
    </citation>
    <scope>NUCLEOTIDE SEQUENCE [LARGE SCALE GENOMIC DNA]</scope>
    <source>
        <strain evidence="1 2">PTRS2</strain>
    </source>
</reference>
<organism evidence="1 2">
    <name type="scientific">Microcoleus anatoxicus PTRS2</name>
    <dbReference type="NCBI Taxonomy" id="2705321"/>
    <lineage>
        <taxon>Bacteria</taxon>
        <taxon>Bacillati</taxon>
        <taxon>Cyanobacteriota</taxon>
        <taxon>Cyanophyceae</taxon>
        <taxon>Oscillatoriophycideae</taxon>
        <taxon>Oscillatoriales</taxon>
        <taxon>Microcoleaceae</taxon>
        <taxon>Microcoleus</taxon>
        <taxon>Microcoleus anatoxicus</taxon>
    </lineage>
</organism>
<gene>
    <name evidence="1" type="ORF">WMG39_06815</name>
</gene>
<dbReference type="EMBL" id="JBBLXS010000060">
    <property type="protein sequence ID" value="MEK0184567.1"/>
    <property type="molecule type" value="Genomic_DNA"/>
</dbReference>
<sequence length="271" mass="30672">LSTIGMVHVHQCTNSNDGEINQEKPATEVIHNRFAKNLLQELLSPLGTVNIRRDVTSEIREIPIYFTQTTSQPQDIENLGLLGRMAGPTAIFEPLGNPIIKNDMWDCMGKYLKLRVELEEKFKKQNIPWDLSAFPMLWILTPTASDDFLTGFGAFPDEANWMKGMYFLGSAFRSAIVVIHELPEISETLWLRMLGRGKVQQRAIAELRNLAVDNPLRISALELLYRLQSHLVGDSEPETETEKLTLILEQLSQLSVDELTARLTNRPGENS</sequence>
<keyword evidence="2" id="KW-1185">Reference proteome</keyword>
<protein>
    <submittedName>
        <fullName evidence="1">Uncharacterized protein</fullName>
    </submittedName>
</protein>
<feature type="non-terminal residue" evidence="1">
    <location>
        <position position="1"/>
    </location>
</feature>
<name>A0ABU8YJR9_9CYAN</name>